<comment type="caution">
    <text evidence="2">The sequence shown here is derived from an EMBL/GenBank/DDBJ whole genome shotgun (WGS) entry which is preliminary data.</text>
</comment>
<evidence type="ECO:0000313" key="3">
    <source>
        <dbReference type="Proteomes" id="UP000688947"/>
    </source>
</evidence>
<proteinExistence type="predicted"/>
<evidence type="ECO:0000313" key="2">
    <source>
        <dbReference type="EMBL" id="KAG6949815.1"/>
    </source>
</evidence>
<dbReference type="EMBL" id="JAENGZ010001201">
    <property type="protein sequence ID" value="KAG6949815.1"/>
    <property type="molecule type" value="Genomic_DNA"/>
</dbReference>
<sequence length="174" mass="19931">MTPSKNRSIPGRHRQRSAEDPSCPCTSCESSSGICDLDVWQGTTLDDEAARSGRRLLRPNLPAIKCKHWTQLRFPGTLTVLCFLMNEYENNAMDPSAVLSPLVPFSFNWLASIALCICWSLCRCRRRVCAPLRSLSWVSCLIYQHNSYYKKSPQRRYLLLDYKIARKTRGITLI</sequence>
<protein>
    <submittedName>
        <fullName evidence="2">Uncharacterized protein</fullName>
    </submittedName>
</protein>
<gene>
    <name evidence="2" type="ORF">JG687_00014606</name>
</gene>
<accession>A0A8T1U0C9</accession>
<feature type="region of interest" description="Disordered" evidence="1">
    <location>
        <begin position="1"/>
        <end position="23"/>
    </location>
</feature>
<name>A0A8T1U0C9_9STRA</name>
<reference evidence="2" key="1">
    <citation type="submission" date="2021-01" db="EMBL/GenBank/DDBJ databases">
        <title>Phytophthora aleatoria, a newly-described species from Pinus radiata is distinct from Phytophthora cactorum isolates based on comparative genomics.</title>
        <authorList>
            <person name="Mcdougal R."/>
            <person name="Panda P."/>
            <person name="Williams N."/>
            <person name="Studholme D.J."/>
        </authorList>
    </citation>
    <scope>NUCLEOTIDE SEQUENCE</scope>
    <source>
        <strain evidence="2">NZFS 3830</strain>
    </source>
</reference>
<dbReference type="AlphaFoldDB" id="A0A8T1U0C9"/>
<dbReference type="OrthoDB" id="10357726at2759"/>
<evidence type="ECO:0000256" key="1">
    <source>
        <dbReference type="SAM" id="MobiDB-lite"/>
    </source>
</evidence>
<organism evidence="2 3">
    <name type="scientific">Phytophthora cactorum</name>
    <dbReference type="NCBI Taxonomy" id="29920"/>
    <lineage>
        <taxon>Eukaryota</taxon>
        <taxon>Sar</taxon>
        <taxon>Stramenopiles</taxon>
        <taxon>Oomycota</taxon>
        <taxon>Peronosporomycetes</taxon>
        <taxon>Peronosporales</taxon>
        <taxon>Peronosporaceae</taxon>
        <taxon>Phytophthora</taxon>
    </lineage>
</organism>
<dbReference type="Proteomes" id="UP000688947">
    <property type="component" value="Unassembled WGS sequence"/>
</dbReference>